<dbReference type="EMBL" id="AZMM01018379">
    <property type="protein sequence ID" value="ETJ20806.1"/>
    <property type="molecule type" value="Genomic_DNA"/>
</dbReference>
<evidence type="ECO:0000256" key="4">
    <source>
        <dbReference type="ARBA" id="ARBA00047942"/>
    </source>
</evidence>
<dbReference type="InterPro" id="IPR046820">
    <property type="entry name" value="MmeI_TRD"/>
</dbReference>
<keyword evidence="5" id="KW-0175">Coiled coil</keyword>
<accession>W1WSF4</accession>
<feature type="domain" description="MmeI-like C-terminal" evidence="7">
    <location>
        <begin position="499"/>
        <end position="575"/>
    </location>
</feature>
<dbReference type="GO" id="GO:0032259">
    <property type="term" value="P:methylation"/>
    <property type="evidence" value="ECO:0007669"/>
    <property type="project" value="UniProtKB-KW"/>
</dbReference>
<feature type="domain" description="MmeI-like target recognition" evidence="6">
    <location>
        <begin position="295"/>
        <end position="498"/>
    </location>
</feature>
<proteinExistence type="predicted"/>
<dbReference type="Pfam" id="PF20466">
    <property type="entry name" value="MmeI_TRD"/>
    <property type="match status" value="1"/>
</dbReference>
<keyword evidence="3" id="KW-0808">Transferase</keyword>
<feature type="domain" description="MmeI-like DNA-methyltransferase" evidence="8">
    <location>
        <begin position="17"/>
        <end position="277"/>
    </location>
</feature>
<dbReference type="Pfam" id="PF20473">
    <property type="entry name" value="MmeI_Mtase"/>
    <property type="match status" value="1"/>
</dbReference>
<evidence type="ECO:0000256" key="3">
    <source>
        <dbReference type="ARBA" id="ARBA00022679"/>
    </source>
</evidence>
<dbReference type="AlphaFoldDB" id="W1WSF4"/>
<dbReference type="InterPro" id="IPR050953">
    <property type="entry name" value="N4_N6_ade-DNA_methylase"/>
</dbReference>
<organism evidence="9">
    <name type="scientific">human gut metagenome</name>
    <dbReference type="NCBI Taxonomy" id="408170"/>
    <lineage>
        <taxon>unclassified sequences</taxon>
        <taxon>metagenomes</taxon>
        <taxon>organismal metagenomes</taxon>
    </lineage>
</organism>
<dbReference type="InterPro" id="IPR046816">
    <property type="entry name" value="MmeI_Mtase"/>
</dbReference>
<dbReference type="SUPFAM" id="SSF53335">
    <property type="entry name" value="S-adenosyl-L-methionine-dependent methyltransferases"/>
    <property type="match status" value="1"/>
</dbReference>
<comment type="catalytic activity">
    <reaction evidence="4">
        <text>a 2'-deoxyadenosine in DNA + S-adenosyl-L-methionine = an N(6)-methyl-2'-deoxyadenosine in DNA + S-adenosyl-L-homocysteine + H(+)</text>
        <dbReference type="Rhea" id="RHEA:15197"/>
        <dbReference type="Rhea" id="RHEA-COMP:12418"/>
        <dbReference type="Rhea" id="RHEA-COMP:12419"/>
        <dbReference type="ChEBI" id="CHEBI:15378"/>
        <dbReference type="ChEBI" id="CHEBI:57856"/>
        <dbReference type="ChEBI" id="CHEBI:59789"/>
        <dbReference type="ChEBI" id="CHEBI:90615"/>
        <dbReference type="ChEBI" id="CHEBI:90616"/>
        <dbReference type="EC" id="2.1.1.72"/>
    </reaction>
</comment>
<evidence type="ECO:0000259" key="8">
    <source>
        <dbReference type="Pfam" id="PF20473"/>
    </source>
</evidence>
<dbReference type="InterPro" id="IPR029063">
    <property type="entry name" value="SAM-dependent_MTases_sf"/>
</dbReference>
<dbReference type="GO" id="GO:0009007">
    <property type="term" value="F:site-specific DNA-methyltransferase (adenine-specific) activity"/>
    <property type="evidence" value="ECO:0007669"/>
    <property type="project" value="UniProtKB-EC"/>
</dbReference>
<dbReference type="InterPro" id="IPR046818">
    <property type="entry name" value="MmeI_C"/>
</dbReference>
<comment type="caution">
    <text evidence="9">The sequence shown here is derived from an EMBL/GenBank/DDBJ whole genome shotgun (WGS) entry which is preliminary data.</text>
</comment>
<evidence type="ECO:0000259" key="7">
    <source>
        <dbReference type="Pfam" id="PF20467"/>
    </source>
</evidence>
<sequence length="576" mass="67231">MKVINSLFLDELNDEFESHKNDVNKLKKLIDRLSKIKIFDPACGSGNFLIIAYKEMRELEMRIINQINKIDRQIYMKETGISLDQFYGIELKDFAQQIAKLSLWLIEKKMDFRFYNEFGHSKPLLPLVESSRIINGNATRLEWNEICGISSEDEIYVLGNPPYLGSKVQDSEQRQDMDIVFKGIKKYKELDYIACWFYKGAKFIKGYNAKCAFVSTNSICQGEQVGLLWPNIFNQGIIIDFAHTSFKWGNNAKKNAAVICVIVGIVNNYEKNNRKIYQNNIVRVVKNINPYLIPGENIIIKKTKKTISALPPIFFGSMANDNNNLLLSNDAKEEIIRMNPNASKYIKKLIGAKQITQNQQRWCIWLKDVEKDIINKIEEFNTRIDMVREYRLNSTREATRKLAQTPHLFGEIRQPQHNYIAIPRHSSEKREYIPINMYTKDDIVNDSCMAVETNELWIMGVLMSYMHMLWVRTVGGRIKTDYRYSADICYNAFPFPNISNKKKDIISGYTIKVIEEREKNSGKTLAELYNPETMPLGLREAHNNLNLVIERCYIEKEFKTDEERLECLFKLYEEMI</sequence>
<protein>
    <recommendedName>
        <fullName evidence="1">site-specific DNA-methyltransferase (adenine-specific)</fullName>
        <ecNumber evidence="1">2.1.1.72</ecNumber>
    </recommendedName>
</protein>
<reference evidence="9" key="1">
    <citation type="submission" date="2013-12" db="EMBL/GenBank/DDBJ databases">
        <title>A Varibaculum cambriense genome reconstructed from a premature infant gut community with otherwise low bacterial novelty that shifts toward anaerobic metabolism during the third week of life.</title>
        <authorList>
            <person name="Brown C.T."/>
            <person name="Sharon I."/>
            <person name="Thomas B.C."/>
            <person name="Castelle C.J."/>
            <person name="Morowitz M.J."/>
            <person name="Banfield J.F."/>
        </authorList>
    </citation>
    <scope>NUCLEOTIDE SEQUENCE</scope>
</reference>
<name>W1WSF4_9ZZZZ</name>
<dbReference type="PANTHER" id="PTHR33841">
    <property type="entry name" value="DNA METHYLTRANSFERASE YEEA-RELATED"/>
    <property type="match status" value="1"/>
</dbReference>
<evidence type="ECO:0000259" key="6">
    <source>
        <dbReference type="Pfam" id="PF20466"/>
    </source>
</evidence>
<keyword evidence="2" id="KW-0489">Methyltransferase</keyword>
<evidence type="ECO:0000256" key="1">
    <source>
        <dbReference type="ARBA" id="ARBA00011900"/>
    </source>
</evidence>
<dbReference type="PANTHER" id="PTHR33841:SF1">
    <property type="entry name" value="DNA METHYLTRANSFERASE A"/>
    <property type="match status" value="1"/>
</dbReference>
<dbReference type="Gene3D" id="3.40.50.150">
    <property type="entry name" value="Vaccinia Virus protein VP39"/>
    <property type="match status" value="1"/>
</dbReference>
<dbReference type="PRINTS" id="PR00507">
    <property type="entry name" value="N12N6MTFRASE"/>
</dbReference>
<evidence type="ECO:0000256" key="5">
    <source>
        <dbReference type="SAM" id="Coils"/>
    </source>
</evidence>
<dbReference type="EC" id="2.1.1.72" evidence="1"/>
<feature type="coiled-coil region" evidence="5">
    <location>
        <begin position="9"/>
        <end position="36"/>
    </location>
</feature>
<evidence type="ECO:0000256" key="2">
    <source>
        <dbReference type="ARBA" id="ARBA00022603"/>
    </source>
</evidence>
<dbReference type="Pfam" id="PF20467">
    <property type="entry name" value="MmeI_C"/>
    <property type="match status" value="1"/>
</dbReference>
<evidence type="ECO:0000313" key="9">
    <source>
        <dbReference type="EMBL" id="ETJ20806.1"/>
    </source>
</evidence>
<gene>
    <name evidence="9" type="ORF">Q604_UNBC18379G0010</name>
</gene>